<comment type="caution">
    <text evidence="3">The sequence shown here is derived from an EMBL/GenBank/DDBJ whole genome shotgun (WGS) entry which is preliminary data.</text>
</comment>
<gene>
    <name evidence="3" type="ORF">C8D93_101305</name>
</gene>
<accession>A0A318EH47</accession>
<protein>
    <submittedName>
        <fullName evidence="3">NAD(P)-dependent dehydrogenase (Short-subunit alcohol dehydrogenase family)</fullName>
    </submittedName>
</protein>
<dbReference type="PRINTS" id="PR00081">
    <property type="entry name" value="GDHRDH"/>
</dbReference>
<dbReference type="Pfam" id="PF00106">
    <property type="entry name" value="adh_short"/>
    <property type="match status" value="1"/>
</dbReference>
<keyword evidence="4" id="KW-1185">Reference proteome</keyword>
<proteinExistence type="inferred from homology"/>
<evidence type="ECO:0000256" key="1">
    <source>
        <dbReference type="ARBA" id="ARBA00023002"/>
    </source>
</evidence>
<dbReference type="InterPro" id="IPR036291">
    <property type="entry name" value="NAD(P)-bd_dom_sf"/>
</dbReference>
<evidence type="ECO:0000256" key="2">
    <source>
        <dbReference type="RuleBase" id="RU000363"/>
    </source>
</evidence>
<dbReference type="EMBL" id="QICN01000001">
    <property type="protein sequence ID" value="PXV71260.1"/>
    <property type="molecule type" value="Genomic_DNA"/>
</dbReference>
<organism evidence="3 4">
    <name type="scientific">Sinimarinibacterium flocculans</name>
    <dbReference type="NCBI Taxonomy" id="985250"/>
    <lineage>
        <taxon>Bacteria</taxon>
        <taxon>Pseudomonadati</taxon>
        <taxon>Pseudomonadota</taxon>
        <taxon>Gammaproteobacteria</taxon>
        <taxon>Nevskiales</taxon>
        <taxon>Nevskiaceae</taxon>
        <taxon>Sinimarinibacterium</taxon>
    </lineage>
</organism>
<dbReference type="PRINTS" id="PR00080">
    <property type="entry name" value="SDRFAMILY"/>
</dbReference>
<dbReference type="SUPFAM" id="SSF51735">
    <property type="entry name" value="NAD(P)-binding Rossmann-fold domains"/>
    <property type="match status" value="1"/>
</dbReference>
<sequence length="326" mass="35088">MLLYSSLNEREPQMNANENWTTAKMPSQAGRTAIVTGANSGIGLQTSMALAAAGAKVIMACRSPDRAAAAIEDIRSRVPQADVALMKLDLSNLASVRDFADEFRGRHERLDLLINNAGIMGVPFATTVDGFESQMGTNHLGHFALTGLLIEPLLATPASRIITVGSMGHWRAKPLDLADLHYARRTYKPFDAYCASKLANLLFMKELGRRLAARGATQVSAGGHPGGADTNIQKAEPGTFAAMRMAVMRPIALRWFINTAEVGALSTLYAATMPGVGNDDYYGPDRVFGMKGHPAPARRSRLAQDADAAQRLWTVSVKQTGIAYLD</sequence>
<dbReference type="NCBIfam" id="NF004846">
    <property type="entry name" value="PRK06197.1"/>
    <property type="match status" value="1"/>
</dbReference>
<dbReference type="Gene3D" id="3.40.50.720">
    <property type="entry name" value="NAD(P)-binding Rossmann-like Domain"/>
    <property type="match status" value="1"/>
</dbReference>
<dbReference type="Proteomes" id="UP000248330">
    <property type="component" value="Unassembled WGS sequence"/>
</dbReference>
<dbReference type="CDD" id="cd05327">
    <property type="entry name" value="retinol-DH_like_SDR_c_like"/>
    <property type="match status" value="1"/>
</dbReference>
<reference evidence="3 4" key="1">
    <citation type="submission" date="2018-04" db="EMBL/GenBank/DDBJ databases">
        <title>Genomic Encyclopedia of Type Strains, Phase IV (KMG-IV): sequencing the most valuable type-strain genomes for metagenomic binning, comparative biology and taxonomic classification.</title>
        <authorList>
            <person name="Goeker M."/>
        </authorList>
    </citation>
    <scope>NUCLEOTIDE SEQUENCE [LARGE SCALE GENOMIC DNA]</scope>
    <source>
        <strain evidence="3 4">DSM 104150</strain>
    </source>
</reference>
<dbReference type="GO" id="GO:0016491">
    <property type="term" value="F:oxidoreductase activity"/>
    <property type="evidence" value="ECO:0007669"/>
    <property type="project" value="UniProtKB-KW"/>
</dbReference>
<dbReference type="PANTHER" id="PTHR43157">
    <property type="entry name" value="PHOSPHATIDYLINOSITOL-GLYCAN BIOSYNTHESIS CLASS F PROTEIN-RELATED"/>
    <property type="match status" value="1"/>
</dbReference>
<dbReference type="InterPro" id="IPR002347">
    <property type="entry name" value="SDR_fam"/>
</dbReference>
<dbReference type="AlphaFoldDB" id="A0A318EH47"/>
<comment type="similarity">
    <text evidence="2">Belongs to the short-chain dehydrogenases/reductases (SDR) family.</text>
</comment>
<name>A0A318EH47_9GAMM</name>
<dbReference type="PANTHER" id="PTHR43157:SF31">
    <property type="entry name" value="PHOSPHATIDYLINOSITOL-GLYCAN BIOSYNTHESIS CLASS F PROTEIN"/>
    <property type="match status" value="1"/>
</dbReference>
<keyword evidence="1" id="KW-0560">Oxidoreductase</keyword>
<evidence type="ECO:0000313" key="3">
    <source>
        <dbReference type="EMBL" id="PXV71260.1"/>
    </source>
</evidence>
<evidence type="ECO:0000313" key="4">
    <source>
        <dbReference type="Proteomes" id="UP000248330"/>
    </source>
</evidence>